<keyword evidence="2" id="KW-0472">Membrane</keyword>
<organism evidence="3 4">
    <name type="scientific">Amycolatopsis xylanica</name>
    <dbReference type="NCBI Taxonomy" id="589385"/>
    <lineage>
        <taxon>Bacteria</taxon>
        <taxon>Bacillati</taxon>
        <taxon>Actinomycetota</taxon>
        <taxon>Actinomycetes</taxon>
        <taxon>Pseudonocardiales</taxon>
        <taxon>Pseudonocardiaceae</taxon>
        <taxon>Amycolatopsis</taxon>
    </lineage>
</organism>
<protein>
    <submittedName>
        <fullName evidence="3">Uncharacterized protein</fullName>
    </submittedName>
</protein>
<accession>A0A1H3HT97</accession>
<keyword evidence="2" id="KW-0812">Transmembrane</keyword>
<keyword evidence="4" id="KW-1185">Reference proteome</keyword>
<evidence type="ECO:0000256" key="2">
    <source>
        <dbReference type="SAM" id="Phobius"/>
    </source>
</evidence>
<dbReference type="AlphaFoldDB" id="A0A1H3HT97"/>
<dbReference type="RefSeq" id="WP_091291854.1">
    <property type="nucleotide sequence ID" value="NZ_FNON01000004.1"/>
</dbReference>
<feature type="transmembrane region" description="Helical" evidence="2">
    <location>
        <begin position="12"/>
        <end position="32"/>
    </location>
</feature>
<sequence>MNIRAWGEVAGVIGIFVLLTVVIAVAISQFAATWRAKAVLAREEEYRKLAERAVSSQESIERQLADMQERLRSVEKVLKEVE</sequence>
<proteinExistence type="predicted"/>
<evidence type="ECO:0000313" key="4">
    <source>
        <dbReference type="Proteomes" id="UP000199515"/>
    </source>
</evidence>
<gene>
    <name evidence="3" type="ORF">SAMN05421504_104811</name>
</gene>
<dbReference type="Proteomes" id="UP000199515">
    <property type="component" value="Unassembled WGS sequence"/>
</dbReference>
<evidence type="ECO:0000313" key="3">
    <source>
        <dbReference type="EMBL" id="SDY18662.1"/>
    </source>
</evidence>
<name>A0A1H3HT97_9PSEU</name>
<evidence type="ECO:0000256" key="1">
    <source>
        <dbReference type="SAM" id="Coils"/>
    </source>
</evidence>
<dbReference type="OrthoDB" id="4319152at2"/>
<feature type="coiled-coil region" evidence="1">
    <location>
        <begin position="50"/>
        <end position="77"/>
    </location>
</feature>
<dbReference type="STRING" id="589385.SAMN05421504_104811"/>
<reference evidence="3 4" key="1">
    <citation type="submission" date="2016-10" db="EMBL/GenBank/DDBJ databases">
        <authorList>
            <person name="de Groot N.N."/>
        </authorList>
    </citation>
    <scope>NUCLEOTIDE SEQUENCE [LARGE SCALE GENOMIC DNA]</scope>
    <source>
        <strain evidence="3 4">CPCC 202699</strain>
    </source>
</reference>
<keyword evidence="1" id="KW-0175">Coiled coil</keyword>
<keyword evidence="2" id="KW-1133">Transmembrane helix</keyword>
<dbReference type="EMBL" id="FNON01000004">
    <property type="protein sequence ID" value="SDY18662.1"/>
    <property type="molecule type" value="Genomic_DNA"/>
</dbReference>